<evidence type="ECO:0000256" key="1">
    <source>
        <dbReference type="SAM" id="Phobius"/>
    </source>
</evidence>
<dbReference type="InterPro" id="IPR044878">
    <property type="entry name" value="UbiA_sf"/>
</dbReference>
<name>A0A1Y6CLD7_9BACT</name>
<feature type="transmembrane region" description="Helical" evidence="1">
    <location>
        <begin position="297"/>
        <end position="314"/>
    </location>
</feature>
<feature type="transmembrane region" description="Helical" evidence="1">
    <location>
        <begin position="153"/>
        <end position="173"/>
    </location>
</feature>
<gene>
    <name evidence="2" type="ORF">SAMN06296036_12838</name>
</gene>
<feature type="transmembrane region" description="Helical" evidence="1">
    <location>
        <begin position="223"/>
        <end position="247"/>
    </location>
</feature>
<feature type="transmembrane region" description="Helical" evidence="1">
    <location>
        <begin position="253"/>
        <end position="277"/>
    </location>
</feature>
<proteinExistence type="predicted"/>
<keyword evidence="1" id="KW-1133">Transmembrane helix</keyword>
<evidence type="ECO:0000313" key="2">
    <source>
        <dbReference type="EMBL" id="SMF74197.1"/>
    </source>
</evidence>
<keyword evidence="2" id="KW-0808">Transferase</keyword>
<sequence length="315" mass="35126">MSHPENQKPLLARYLIWSKTRYPFKNWIFSTLVYIAIAIYVRSLAWQDHLVLGSDALMALAVGCFFLLLRIYDEHKDYEIDREFHPDRPVARGVVSLTELKYLFAGAWLVQVAITIAFYGYDSPAFMAWAIAFVWSLLMAKEFFCGEWLQKRLLLYALSHMIIMIPLAYWMIFLASQALPWQRPQAIVLSFMVFLTGAIGEVARKTRSPQDEISGVDSYTSVLGVTGTAILLLILDGLFFAGLAYLLNCLARASGWLVWGGAALTGLTALMVIVKLLGFVKETGDGQGKAVEDSQGLLILVVFLILIIVGTIGGL</sequence>
<dbReference type="RefSeq" id="WP_132324603.1">
    <property type="nucleotide sequence ID" value="NZ_FWZT01000028.1"/>
</dbReference>
<dbReference type="OrthoDB" id="6456825at2"/>
<evidence type="ECO:0000313" key="3">
    <source>
        <dbReference type="Proteomes" id="UP000192907"/>
    </source>
</evidence>
<keyword evidence="1" id="KW-0812">Transmembrane</keyword>
<feature type="transmembrane region" description="Helical" evidence="1">
    <location>
        <begin position="126"/>
        <end position="144"/>
    </location>
</feature>
<feature type="transmembrane region" description="Helical" evidence="1">
    <location>
        <begin position="185"/>
        <end position="203"/>
    </location>
</feature>
<dbReference type="GO" id="GO:0016740">
    <property type="term" value="F:transferase activity"/>
    <property type="evidence" value="ECO:0007669"/>
    <property type="project" value="UniProtKB-KW"/>
</dbReference>
<feature type="transmembrane region" description="Helical" evidence="1">
    <location>
        <begin position="51"/>
        <end position="72"/>
    </location>
</feature>
<dbReference type="Proteomes" id="UP000192907">
    <property type="component" value="Unassembled WGS sequence"/>
</dbReference>
<organism evidence="2 3">
    <name type="scientific">Pseudobacteriovorax antillogorgiicola</name>
    <dbReference type="NCBI Taxonomy" id="1513793"/>
    <lineage>
        <taxon>Bacteria</taxon>
        <taxon>Pseudomonadati</taxon>
        <taxon>Bdellovibrionota</taxon>
        <taxon>Oligoflexia</taxon>
        <taxon>Oligoflexales</taxon>
        <taxon>Pseudobacteriovoracaceae</taxon>
        <taxon>Pseudobacteriovorax</taxon>
    </lineage>
</organism>
<feature type="transmembrane region" description="Helical" evidence="1">
    <location>
        <begin position="27"/>
        <end position="45"/>
    </location>
</feature>
<dbReference type="EMBL" id="FWZT01000028">
    <property type="protein sequence ID" value="SMF74197.1"/>
    <property type="molecule type" value="Genomic_DNA"/>
</dbReference>
<dbReference type="Gene3D" id="1.10.357.140">
    <property type="entry name" value="UbiA prenyltransferase"/>
    <property type="match status" value="1"/>
</dbReference>
<reference evidence="3" key="1">
    <citation type="submission" date="2017-04" db="EMBL/GenBank/DDBJ databases">
        <authorList>
            <person name="Varghese N."/>
            <person name="Submissions S."/>
        </authorList>
    </citation>
    <scope>NUCLEOTIDE SEQUENCE [LARGE SCALE GENOMIC DNA]</scope>
    <source>
        <strain evidence="3">RKEM611</strain>
    </source>
</reference>
<keyword evidence="1" id="KW-0472">Membrane</keyword>
<accession>A0A1Y6CLD7</accession>
<dbReference type="AlphaFoldDB" id="A0A1Y6CLD7"/>
<feature type="transmembrane region" description="Helical" evidence="1">
    <location>
        <begin position="102"/>
        <end position="120"/>
    </location>
</feature>
<keyword evidence="3" id="KW-1185">Reference proteome</keyword>
<protein>
    <submittedName>
        <fullName evidence="2">4-hydroxybenzoate polyprenyltransferase</fullName>
    </submittedName>
</protein>
<dbReference type="STRING" id="1513793.SAMN06296036_12838"/>